<keyword evidence="1" id="KW-1185">Reference proteome</keyword>
<evidence type="ECO:0000313" key="2">
    <source>
        <dbReference type="RefSeq" id="XP_049313271.1"/>
    </source>
</evidence>
<accession>A0ABM3JVP5</accession>
<sequence length="261" mass="26965">MLHYNIGEQYPQLLATQQRKRFQQTRSRHLQPDDTALLLQQQPPAQQPEQQQPQQKKPVRIFRVHYLRINSKDGCGGLSKSSSLTNLSTSAGASSCNGIGAINAATNKMKTIAPNIRRRRRCDKHHLELAATAAAAATANSATPGLAHGASISMPASVCSSATASTATSPIEDIALPAPPITPPPAFLSAGYKRSCAGASSKAATGPAAGAKLSVKTATTANQASQVKLGGAAGGATAVKPSGLKPSPGGKVLGMRRMLGM</sequence>
<dbReference type="GeneID" id="125778630"/>
<gene>
    <name evidence="2" type="primary">LOC125778630</name>
</gene>
<evidence type="ECO:0000313" key="1">
    <source>
        <dbReference type="Proteomes" id="UP001652620"/>
    </source>
</evidence>
<proteinExistence type="predicted"/>
<protein>
    <submittedName>
        <fullName evidence="2">Uncharacterized protein LOC125778630 isoform X1</fullName>
    </submittedName>
</protein>
<organism evidence="1 2">
    <name type="scientific">Bactrocera dorsalis</name>
    <name type="common">Oriental fruit fly</name>
    <name type="synonym">Dacus dorsalis</name>
    <dbReference type="NCBI Taxonomy" id="27457"/>
    <lineage>
        <taxon>Eukaryota</taxon>
        <taxon>Metazoa</taxon>
        <taxon>Ecdysozoa</taxon>
        <taxon>Arthropoda</taxon>
        <taxon>Hexapoda</taxon>
        <taxon>Insecta</taxon>
        <taxon>Pterygota</taxon>
        <taxon>Neoptera</taxon>
        <taxon>Endopterygota</taxon>
        <taxon>Diptera</taxon>
        <taxon>Brachycera</taxon>
        <taxon>Muscomorpha</taxon>
        <taxon>Tephritoidea</taxon>
        <taxon>Tephritidae</taxon>
        <taxon>Bactrocera</taxon>
        <taxon>Bactrocera</taxon>
    </lineage>
</organism>
<dbReference type="RefSeq" id="XP_049313271.1">
    <property type="nucleotide sequence ID" value="XM_049457314.1"/>
</dbReference>
<dbReference type="Proteomes" id="UP001652620">
    <property type="component" value="Chromosome 5"/>
</dbReference>
<name>A0ABM3JVP5_BACDO</name>
<reference evidence="2" key="1">
    <citation type="submission" date="2025-08" db="UniProtKB">
        <authorList>
            <consortium name="RefSeq"/>
        </authorList>
    </citation>
    <scope>IDENTIFICATION</scope>
    <source>
        <tissue evidence="2">Adult</tissue>
    </source>
</reference>